<dbReference type="RefSeq" id="YP_009125344.1">
    <property type="nucleotide sequence ID" value="NC_026596.1"/>
</dbReference>
<dbReference type="Proteomes" id="UP000201872">
    <property type="component" value="Segment"/>
</dbReference>
<dbReference type="GeneID" id="23680126"/>
<dbReference type="Pfam" id="PF24186">
    <property type="entry name" value="DUF7414"/>
    <property type="match status" value="1"/>
</dbReference>
<dbReference type="OrthoDB" id="25594at10239"/>
<organism evidence="2 3">
    <name type="scientific">Mycobacterium phage Inventum</name>
    <dbReference type="NCBI Taxonomy" id="1527580"/>
    <lineage>
        <taxon>Viruses</taxon>
        <taxon>Duplodnaviria</taxon>
        <taxon>Heunggongvirae</taxon>
        <taxon>Uroviricota</taxon>
        <taxon>Caudoviricetes</taxon>
        <taxon>Gracegardnervirinae</taxon>
        <taxon>Cheoctovirus</taxon>
        <taxon>Cheoctovirus inventum</taxon>
    </lineage>
</organism>
<dbReference type="KEGG" id="vg:23680126"/>
<keyword evidence="3" id="KW-1185">Reference proteome</keyword>
<evidence type="ECO:0000313" key="2">
    <source>
        <dbReference type="EMBL" id="AIK67678.1"/>
    </source>
</evidence>
<evidence type="ECO:0000313" key="3">
    <source>
        <dbReference type="Proteomes" id="UP000201872"/>
    </source>
</evidence>
<name>A0A076YHF5_9CAUD</name>
<reference evidence="2 3" key="1">
    <citation type="submission" date="2014-06" db="EMBL/GenBank/DDBJ databases">
        <authorList>
            <person name="Karssen M.P."/>
            <person name="Best A."/>
            <person name="Stukey J."/>
            <person name="D'Addario T.J."/>
            <person name="Day A.S."/>
            <person name="Deeg C.E."/>
            <person name="Johnson L.E."/>
            <person name="Leonard B.R."/>
            <person name="Neilands D.A."/>
            <person name="Owens N.D."/>
            <person name="Schuman J.A."/>
            <person name="Stukel M.G."/>
            <person name="Tans L.M."/>
            <person name="Thomas M.K."/>
            <person name="Ulmer M.R."/>
            <person name="VanWynen C.M."/>
            <person name="Vessells D.W."/>
            <person name="Viveen V.D."/>
            <person name="Weiss M.P."/>
            <person name="Anders K.R."/>
            <person name="Braun M.A."/>
            <person name="Delesalle V.A."/>
            <person name="Hughes L.E."/>
            <person name="Ware V.C."/>
            <person name="Bradley K.W."/>
            <person name="Barker L.P."/>
            <person name="Asai D.J."/>
            <person name="Bowman C.A."/>
            <person name="Russell D.A."/>
            <person name="Pope W.H."/>
            <person name="Jacobs-Sera D."/>
            <person name="Hendrix R.W."/>
            <person name="Hatfull G.F."/>
        </authorList>
    </citation>
    <scope>NUCLEOTIDE SEQUENCE [LARGE SCALE GENOMIC DNA]</scope>
</reference>
<dbReference type="EMBL" id="KM066034">
    <property type="protein sequence ID" value="AIK67678.1"/>
    <property type="molecule type" value="Genomic_DNA"/>
</dbReference>
<evidence type="ECO:0000259" key="1">
    <source>
        <dbReference type="Pfam" id="PF24186"/>
    </source>
</evidence>
<gene>
    <name evidence="2" type="ORF">PBI_INVENTUM_63</name>
</gene>
<proteinExistence type="predicted"/>
<sequence>MVAAVMYTVSGTWPHYIVTGGTEPPKCFNSTVTAVKYLEQILQQGDTINWQVP</sequence>
<accession>A0A076YHF5</accession>
<dbReference type="InterPro" id="IPR055837">
    <property type="entry name" value="DUF7414"/>
</dbReference>
<feature type="domain" description="DUF7414" evidence="1">
    <location>
        <begin position="6"/>
        <end position="53"/>
    </location>
</feature>
<protein>
    <recommendedName>
        <fullName evidence="1">DUF7414 domain-containing protein</fullName>
    </recommendedName>
</protein>